<keyword evidence="1" id="KW-0649">Protein kinase inhibitor</keyword>
<sequence length="55" mass="6322">MSDEHLLDCYQKALSMNTEPAFIELLTKEVEKRKLLTNQRHTKIPAVPNGETLLL</sequence>
<dbReference type="SUPFAM" id="SSF100985">
    <property type="entry name" value="Sporulation inhibitor Sda"/>
    <property type="match status" value="1"/>
</dbReference>
<evidence type="ECO:0000313" key="1">
    <source>
        <dbReference type="EMBL" id="MEB3102208.1"/>
    </source>
</evidence>
<dbReference type="InterPro" id="IPR015064">
    <property type="entry name" value="Sda"/>
</dbReference>
<dbReference type="Proteomes" id="UP001310386">
    <property type="component" value="Unassembled WGS sequence"/>
</dbReference>
<reference evidence="1" key="1">
    <citation type="submission" date="2023-12" db="EMBL/GenBank/DDBJ databases">
        <title>Fervidustalea candida gen. nov., sp. nov., a novel member of the family Paenibacillaceae isolated from a geothermal area.</title>
        <authorList>
            <person name="Li W.-J."/>
            <person name="Jiao J.-Y."/>
            <person name="Chen Y."/>
        </authorList>
    </citation>
    <scope>NUCLEOTIDE SEQUENCE</scope>
    <source>
        <strain evidence="1">SYSU GA230002</strain>
    </source>
</reference>
<dbReference type="InterPro" id="IPR036916">
    <property type="entry name" value="Sda_sf"/>
</dbReference>
<proteinExistence type="predicted"/>
<gene>
    <name evidence="1" type="primary">sda</name>
    <name evidence="1" type="ORF">VF724_11095</name>
</gene>
<dbReference type="EMBL" id="JAYJLD010000014">
    <property type="protein sequence ID" value="MEB3102208.1"/>
    <property type="molecule type" value="Genomic_DNA"/>
</dbReference>
<dbReference type="GO" id="GO:0004860">
    <property type="term" value="F:protein kinase inhibitor activity"/>
    <property type="evidence" value="ECO:0007669"/>
    <property type="project" value="UniProtKB-KW"/>
</dbReference>
<keyword evidence="2" id="KW-1185">Reference proteome</keyword>
<organism evidence="1 2">
    <name type="scientific">Ferviditalea candida</name>
    <dbReference type="NCBI Taxonomy" id="3108399"/>
    <lineage>
        <taxon>Bacteria</taxon>
        <taxon>Bacillati</taxon>
        <taxon>Bacillota</taxon>
        <taxon>Bacilli</taxon>
        <taxon>Bacillales</taxon>
        <taxon>Paenibacillaceae</taxon>
        <taxon>Ferviditalea</taxon>
    </lineage>
</organism>
<evidence type="ECO:0000313" key="2">
    <source>
        <dbReference type="Proteomes" id="UP001310386"/>
    </source>
</evidence>
<protein>
    <submittedName>
        <fullName evidence="1">Sporulation histidine kinase inhibitor Sda</fullName>
    </submittedName>
</protein>
<name>A0ABU5ZI75_9BACL</name>
<dbReference type="Pfam" id="PF08970">
    <property type="entry name" value="Sda"/>
    <property type="match status" value="1"/>
</dbReference>
<accession>A0ABU5ZI75</accession>
<dbReference type="Gene3D" id="1.10.287.1100">
    <property type="entry name" value="Sporulation inhibitor A"/>
    <property type="match status" value="1"/>
</dbReference>
<comment type="caution">
    <text evidence="1">The sequence shown here is derived from an EMBL/GenBank/DDBJ whole genome shotgun (WGS) entry which is preliminary data.</text>
</comment>